<gene>
    <name evidence="2" type="ORF">LOC62_04G005309</name>
</gene>
<protein>
    <submittedName>
        <fullName evidence="2">Uncharacterized protein</fullName>
    </submittedName>
</protein>
<sequence length="454" mass="51235">MASPITPPADTTESQVFPAEILGMIFNVSTFPTQIAFRDINKAWCQFVGKRFFKHAVAWTADRLNSGITFRGYGRKSPLAVGGAWPHGYSPFLLDNIEVLDIGCDYPKLAEQVNLLIRRCPNLRTIRRIGWQAVCIDTTLSLDQRLERQPYNVVDYYYREPCKDSIVVRFATDQPRHTIHFNYDNDAHRHGLRFDFITGMNQKCTLREIVIVLWRNAPVGPEDDDEQDTHPDEEDEETHPTQGHHWCYAYTHEYELFIAGNFTHALESFLLGGGRLTFVGLERFRKGSELVNMEGLLRRLRPPHGEFHDLSALVRQIDCVTLEAWWTELGPRKEEEGLWNPPERPDIDYCCACGFVTDGDDEDGSSASSTSSSHSSHEDDDSTHSDGSDDDDSDYVYESPDEDETDTDSSGDAGSDHTDQLDGSHYADESSTDESTAVGSAEDEGNTTGDTEWI</sequence>
<evidence type="ECO:0000313" key="2">
    <source>
        <dbReference type="EMBL" id="WOO81788.1"/>
    </source>
</evidence>
<evidence type="ECO:0000256" key="1">
    <source>
        <dbReference type="SAM" id="MobiDB-lite"/>
    </source>
</evidence>
<organism evidence="2 3">
    <name type="scientific">Vanrija pseudolonga</name>
    <dbReference type="NCBI Taxonomy" id="143232"/>
    <lineage>
        <taxon>Eukaryota</taxon>
        <taxon>Fungi</taxon>
        <taxon>Dikarya</taxon>
        <taxon>Basidiomycota</taxon>
        <taxon>Agaricomycotina</taxon>
        <taxon>Tremellomycetes</taxon>
        <taxon>Trichosporonales</taxon>
        <taxon>Trichosporonaceae</taxon>
        <taxon>Vanrija</taxon>
    </lineage>
</organism>
<name>A0AAF0YE11_9TREE</name>
<proteinExistence type="predicted"/>
<feature type="region of interest" description="Disordered" evidence="1">
    <location>
        <begin position="361"/>
        <end position="454"/>
    </location>
</feature>
<feature type="compositionally biased region" description="Acidic residues" evidence="1">
    <location>
        <begin position="221"/>
        <end position="237"/>
    </location>
</feature>
<dbReference type="RefSeq" id="XP_062627820.1">
    <property type="nucleotide sequence ID" value="XM_062771836.1"/>
</dbReference>
<dbReference type="Proteomes" id="UP000827549">
    <property type="component" value="Chromosome 4"/>
</dbReference>
<feature type="compositionally biased region" description="Acidic residues" evidence="1">
    <location>
        <begin position="388"/>
        <end position="409"/>
    </location>
</feature>
<feature type="compositionally biased region" description="Basic and acidic residues" evidence="1">
    <location>
        <begin position="414"/>
        <end position="428"/>
    </location>
</feature>
<feature type="region of interest" description="Disordered" evidence="1">
    <location>
        <begin position="220"/>
        <end position="242"/>
    </location>
</feature>
<dbReference type="AlphaFoldDB" id="A0AAF0YE11"/>
<dbReference type="EMBL" id="CP086717">
    <property type="protein sequence ID" value="WOO81788.1"/>
    <property type="molecule type" value="Genomic_DNA"/>
</dbReference>
<evidence type="ECO:0000313" key="3">
    <source>
        <dbReference type="Proteomes" id="UP000827549"/>
    </source>
</evidence>
<accession>A0AAF0YE11</accession>
<dbReference type="GeneID" id="87808538"/>
<feature type="compositionally biased region" description="Low complexity" evidence="1">
    <location>
        <begin position="365"/>
        <end position="374"/>
    </location>
</feature>
<reference evidence="2" key="1">
    <citation type="submission" date="2023-10" db="EMBL/GenBank/DDBJ databases">
        <authorList>
            <person name="Noh H."/>
        </authorList>
    </citation>
    <scope>NUCLEOTIDE SEQUENCE</scope>
    <source>
        <strain evidence="2">DUCC4014</strain>
    </source>
</reference>
<keyword evidence="3" id="KW-1185">Reference proteome</keyword>